<sequence>MQNESACALEYSLTDSHIDRHKVVNKEKHIYFPLAMQESCQPINPALHVFVSKKEWSDSRCRGVRSANAYVLVYDICCLDSFEYVKMIRQQITDLRTSNNSHKVPIIVVGNKRDLQKQRFARRRSLCVLVKKVWKCGYIECSAKYNWHVLLLFKELLSSTVERGYKHSHASICIQGALQGNRCSVM</sequence>
<dbReference type="Pfam" id="PF00071">
    <property type="entry name" value="Ras"/>
    <property type="match status" value="1"/>
</dbReference>
<dbReference type="GO" id="GO:0005525">
    <property type="term" value="F:GTP binding"/>
    <property type="evidence" value="ECO:0007669"/>
    <property type="project" value="InterPro"/>
</dbReference>
<accession>A0A4W3HHE7</accession>
<protein>
    <submittedName>
        <fullName evidence="2">RAS-like, family 10, member A</fullName>
    </submittedName>
</protein>
<reference evidence="2" key="4">
    <citation type="submission" date="2025-08" db="UniProtKB">
        <authorList>
            <consortium name="Ensembl"/>
        </authorList>
    </citation>
    <scope>IDENTIFICATION</scope>
</reference>
<dbReference type="InParanoid" id="A0A4W3HHE7"/>
<name>A0A4W3HHE7_CALMI</name>
<dbReference type="Ensembl" id="ENSCMIT00000015755.1">
    <property type="protein sequence ID" value="ENSCMIP00000015436.1"/>
    <property type="gene ID" value="ENSCMIG00000007531.1"/>
</dbReference>
<dbReference type="PROSITE" id="PS51421">
    <property type="entry name" value="RAS"/>
    <property type="match status" value="1"/>
</dbReference>
<dbReference type="InterPro" id="IPR027417">
    <property type="entry name" value="P-loop_NTPase"/>
</dbReference>
<reference evidence="3" key="3">
    <citation type="journal article" date="2014" name="Nature">
        <title>Elephant shark genome provides unique insights into gnathostome evolution.</title>
        <authorList>
            <consortium name="International Elephant Shark Genome Sequencing Consortium"/>
            <person name="Venkatesh B."/>
            <person name="Lee A.P."/>
            <person name="Ravi V."/>
            <person name="Maurya A.K."/>
            <person name="Lian M.M."/>
            <person name="Swann J.B."/>
            <person name="Ohta Y."/>
            <person name="Flajnik M.F."/>
            <person name="Sutoh Y."/>
            <person name="Kasahara M."/>
            <person name="Hoon S."/>
            <person name="Gangu V."/>
            <person name="Roy S.W."/>
            <person name="Irimia M."/>
            <person name="Korzh V."/>
            <person name="Kondrychyn I."/>
            <person name="Lim Z.W."/>
            <person name="Tay B.H."/>
            <person name="Tohari S."/>
            <person name="Kong K.W."/>
            <person name="Ho S."/>
            <person name="Lorente-Galdos B."/>
            <person name="Quilez J."/>
            <person name="Marques-Bonet T."/>
            <person name="Raney B.J."/>
            <person name="Ingham P.W."/>
            <person name="Tay A."/>
            <person name="Hillier L.W."/>
            <person name="Minx P."/>
            <person name="Boehm T."/>
            <person name="Wilson R.K."/>
            <person name="Brenner S."/>
            <person name="Warren W.C."/>
        </authorList>
    </citation>
    <scope>NUCLEOTIDE SEQUENCE [LARGE SCALE GENOMIC DNA]</scope>
</reference>
<dbReference type="PANTHER" id="PTHR46350:SF2">
    <property type="entry name" value="RAS LIKE FAMILY 10 MEMBER B"/>
    <property type="match status" value="1"/>
</dbReference>
<dbReference type="STRING" id="7868.ENSCMIP00000015436"/>
<dbReference type="GO" id="GO:0003924">
    <property type="term" value="F:GTPase activity"/>
    <property type="evidence" value="ECO:0007669"/>
    <property type="project" value="InterPro"/>
</dbReference>
<reference evidence="3" key="1">
    <citation type="journal article" date="2006" name="Science">
        <title>Ancient noncoding elements conserved in the human genome.</title>
        <authorList>
            <person name="Venkatesh B."/>
            <person name="Kirkness E.F."/>
            <person name="Loh Y.H."/>
            <person name="Halpern A.L."/>
            <person name="Lee A.P."/>
            <person name="Johnson J."/>
            <person name="Dandona N."/>
            <person name="Viswanathan L.D."/>
            <person name="Tay A."/>
            <person name="Venter J.C."/>
            <person name="Strausberg R.L."/>
            <person name="Brenner S."/>
        </authorList>
    </citation>
    <scope>NUCLEOTIDE SEQUENCE [LARGE SCALE GENOMIC DNA]</scope>
</reference>
<dbReference type="PANTHER" id="PTHR46350">
    <property type="entry name" value="RAS LIKE FAMILY 10 MEMBER B-RELATED"/>
    <property type="match status" value="1"/>
</dbReference>
<keyword evidence="3" id="KW-1185">Reference proteome</keyword>
<proteinExistence type="predicted"/>
<dbReference type="InterPro" id="IPR001806">
    <property type="entry name" value="Small_GTPase"/>
</dbReference>
<evidence type="ECO:0000313" key="2">
    <source>
        <dbReference type="Ensembl" id="ENSCMIP00000015436.1"/>
    </source>
</evidence>
<evidence type="ECO:0000256" key="1">
    <source>
        <dbReference type="ARBA" id="ARBA00022741"/>
    </source>
</evidence>
<dbReference type="PROSITE" id="PS51419">
    <property type="entry name" value="RAB"/>
    <property type="match status" value="1"/>
</dbReference>
<dbReference type="InterPro" id="IPR052661">
    <property type="entry name" value="Ras-like_GTPase_Reg"/>
</dbReference>
<evidence type="ECO:0000313" key="3">
    <source>
        <dbReference type="Proteomes" id="UP000314986"/>
    </source>
</evidence>
<dbReference type="AlphaFoldDB" id="A0A4W3HHE7"/>
<dbReference type="SMART" id="SM00173">
    <property type="entry name" value="RAS"/>
    <property type="match status" value="1"/>
</dbReference>
<reference evidence="2" key="5">
    <citation type="submission" date="2025-09" db="UniProtKB">
        <authorList>
            <consortium name="Ensembl"/>
        </authorList>
    </citation>
    <scope>IDENTIFICATION</scope>
</reference>
<dbReference type="PRINTS" id="PR00449">
    <property type="entry name" value="RASTRNSFRMNG"/>
</dbReference>
<dbReference type="SMART" id="SM00175">
    <property type="entry name" value="RAB"/>
    <property type="match status" value="1"/>
</dbReference>
<organism evidence="2 3">
    <name type="scientific">Callorhinchus milii</name>
    <name type="common">Ghost shark</name>
    <dbReference type="NCBI Taxonomy" id="7868"/>
    <lineage>
        <taxon>Eukaryota</taxon>
        <taxon>Metazoa</taxon>
        <taxon>Chordata</taxon>
        <taxon>Craniata</taxon>
        <taxon>Vertebrata</taxon>
        <taxon>Chondrichthyes</taxon>
        <taxon>Holocephali</taxon>
        <taxon>Chimaeriformes</taxon>
        <taxon>Callorhinchidae</taxon>
        <taxon>Callorhinchus</taxon>
    </lineage>
</organism>
<dbReference type="SUPFAM" id="SSF52540">
    <property type="entry name" value="P-loop containing nucleoside triphosphate hydrolases"/>
    <property type="match status" value="1"/>
</dbReference>
<reference evidence="3" key="2">
    <citation type="journal article" date="2007" name="PLoS Biol.">
        <title>Survey sequencing and comparative analysis of the elephant shark (Callorhinchus milii) genome.</title>
        <authorList>
            <person name="Venkatesh B."/>
            <person name="Kirkness E.F."/>
            <person name="Loh Y.H."/>
            <person name="Halpern A.L."/>
            <person name="Lee A.P."/>
            <person name="Johnson J."/>
            <person name="Dandona N."/>
            <person name="Viswanathan L.D."/>
            <person name="Tay A."/>
            <person name="Venter J.C."/>
            <person name="Strausberg R.L."/>
            <person name="Brenner S."/>
        </authorList>
    </citation>
    <scope>NUCLEOTIDE SEQUENCE [LARGE SCALE GENOMIC DNA]</scope>
</reference>
<dbReference type="Gene3D" id="3.40.50.300">
    <property type="entry name" value="P-loop containing nucleotide triphosphate hydrolases"/>
    <property type="match status" value="1"/>
</dbReference>
<dbReference type="GeneTree" id="ENSGT00940000165465"/>
<keyword evidence="1" id="KW-0547">Nucleotide-binding</keyword>
<dbReference type="Proteomes" id="UP000314986">
    <property type="component" value="Unassembled WGS sequence"/>
</dbReference>